<comment type="similarity">
    <text evidence="2">Belongs to the methyl-accepting chemotaxis (MCP) protein family.</text>
</comment>
<feature type="transmembrane region" description="Helical" evidence="4">
    <location>
        <begin position="54"/>
        <end position="73"/>
    </location>
</feature>
<dbReference type="Proteomes" id="UP000286482">
    <property type="component" value="Unassembled WGS sequence"/>
</dbReference>
<feature type="transmembrane region" description="Helical" evidence="4">
    <location>
        <begin position="164"/>
        <end position="183"/>
    </location>
</feature>
<dbReference type="Pfam" id="PF00015">
    <property type="entry name" value="MCPsignal"/>
    <property type="match status" value="1"/>
</dbReference>
<dbReference type="PANTHER" id="PTHR43531:SF11">
    <property type="entry name" value="METHYL-ACCEPTING CHEMOTAXIS PROTEIN 3"/>
    <property type="match status" value="1"/>
</dbReference>
<dbReference type="RefSeq" id="WP_120356666.1">
    <property type="nucleotide sequence ID" value="NZ_RAQO01000012.1"/>
</dbReference>
<proteinExistence type="inferred from homology"/>
<sequence>MNPMSLWKHIFMPNQHNWNRSQLRAVDTILFFSFLAFWVGVYSLVKWSKHDQQALVLSSMVLVCAQLMAGILLRFRHRRIALNIGFLGMAVHSLNIVFQDGGIVASDQILWMPVVIVAFYISSSVVSASVWASIVGLGCIWMLILSSQAYEFPSIELSQSAQTVERYSGIVLPMLIIAIAQAFSARSRYQAIRNSEMAQQQTLSSAKQAKIGEQQLTTVLTQVTENLGQLNVVSDQLNQQSQALHQHVGELTSNCGNQSSSAIQMAQQLRQMTSDMARSDQFVTELSQHSETINQQAQNSSKSLNASIEAIGRILSTNEQITSVADLITSVAEQTNLLALNAAIEAARAGDHGRGFSVVAEQVRELSSKSTAAATDIRQILDTSRKEVVQGQTIIETTALEVEGIITQIGQTRSGIEELAQLIGQQLSAVHMLNDASVEVEKSVGSAQDISDNVGQQGAMLVEQVDSLRQLATGLNLALSSTN</sequence>
<keyword evidence="3" id="KW-0807">Transducer</keyword>
<keyword evidence="4" id="KW-1133">Transmembrane helix</keyword>
<dbReference type="GO" id="GO:0005886">
    <property type="term" value="C:plasma membrane"/>
    <property type="evidence" value="ECO:0007669"/>
    <property type="project" value="TreeGrafter"/>
</dbReference>
<reference evidence="6 7" key="1">
    <citation type="submission" date="2018-09" db="EMBL/GenBank/DDBJ databases">
        <authorList>
            <person name="Wang Z."/>
        </authorList>
    </citation>
    <scope>NUCLEOTIDE SEQUENCE [LARGE SCALE GENOMIC DNA]</scope>
    <source>
        <strain evidence="6 7">ALS 81</strain>
    </source>
</reference>
<dbReference type="AlphaFoldDB" id="A0A420E622"/>
<keyword evidence="1" id="KW-0145">Chemotaxis</keyword>
<keyword evidence="4" id="KW-0472">Membrane</keyword>
<organism evidence="6 7">
    <name type="scientific">Alginatibacterium sediminis</name>
    <dbReference type="NCBI Taxonomy" id="2164068"/>
    <lineage>
        <taxon>Bacteria</taxon>
        <taxon>Pseudomonadati</taxon>
        <taxon>Pseudomonadota</taxon>
        <taxon>Gammaproteobacteria</taxon>
        <taxon>Alteromonadales</taxon>
        <taxon>Alteromonadaceae</taxon>
        <taxon>Alginatibacterium</taxon>
    </lineage>
</organism>
<dbReference type="EMBL" id="RAQO01000012">
    <property type="protein sequence ID" value="RKF13253.1"/>
    <property type="molecule type" value="Genomic_DNA"/>
</dbReference>
<dbReference type="InterPro" id="IPR004089">
    <property type="entry name" value="MCPsignal_dom"/>
</dbReference>
<evidence type="ECO:0000256" key="3">
    <source>
        <dbReference type="PROSITE-ProRule" id="PRU00284"/>
    </source>
</evidence>
<feature type="transmembrane region" description="Helical" evidence="4">
    <location>
        <begin position="80"/>
        <end position="98"/>
    </location>
</feature>
<dbReference type="GO" id="GO:0007165">
    <property type="term" value="P:signal transduction"/>
    <property type="evidence" value="ECO:0007669"/>
    <property type="project" value="UniProtKB-KW"/>
</dbReference>
<dbReference type="InterPro" id="IPR051310">
    <property type="entry name" value="MCP_chemotaxis"/>
</dbReference>
<evidence type="ECO:0000259" key="5">
    <source>
        <dbReference type="PROSITE" id="PS50111"/>
    </source>
</evidence>
<evidence type="ECO:0000256" key="2">
    <source>
        <dbReference type="ARBA" id="ARBA00029447"/>
    </source>
</evidence>
<comment type="caution">
    <text evidence="6">The sequence shown here is derived from an EMBL/GenBank/DDBJ whole genome shotgun (WGS) entry which is preliminary data.</text>
</comment>
<protein>
    <submittedName>
        <fullName evidence="6">Chemotaxis protein</fullName>
    </submittedName>
</protein>
<dbReference type="GO" id="GO:0006935">
    <property type="term" value="P:chemotaxis"/>
    <property type="evidence" value="ECO:0007669"/>
    <property type="project" value="UniProtKB-KW"/>
</dbReference>
<dbReference type="SUPFAM" id="SSF58104">
    <property type="entry name" value="Methyl-accepting chemotaxis protein (MCP) signaling domain"/>
    <property type="match status" value="1"/>
</dbReference>
<evidence type="ECO:0000313" key="7">
    <source>
        <dbReference type="Proteomes" id="UP000286482"/>
    </source>
</evidence>
<dbReference type="SMART" id="SM00283">
    <property type="entry name" value="MA"/>
    <property type="match status" value="1"/>
</dbReference>
<evidence type="ECO:0000313" key="6">
    <source>
        <dbReference type="EMBL" id="RKF13253.1"/>
    </source>
</evidence>
<name>A0A420E622_9ALTE</name>
<dbReference type="OrthoDB" id="9795078at2"/>
<dbReference type="PANTHER" id="PTHR43531">
    <property type="entry name" value="PROTEIN ICFG"/>
    <property type="match status" value="1"/>
</dbReference>
<keyword evidence="7" id="KW-1185">Reference proteome</keyword>
<feature type="transmembrane region" description="Helical" evidence="4">
    <location>
        <begin position="110"/>
        <end position="143"/>
    </location>
</feature>
<keyword evidence="4" id="KW-0812">Transmembrane</keyword>
<dbReference type="GO" id="GO:0004888">
    <property type="term" value="F:transmembrane signaling receptor activity"/>
    <property type="evidence" value="ECO:0007669"/>
    <property type="project" value="TreeGrafter"/>
</dbReference>
<evidence type="ECO:0000256" key="4">
    <source>
        <dbReference type="SAM" id="Phobius"/>
    </source>
</evidence>
<dbReference type="Gene3D" id="1.10.287.950">
    <property type="entry name" value="Methyl-accepting chemotaxis protein"/>
    <property type="match status" value="1"/>
</dbReference>
<evidence type="ECO:0000256" key="1">
    <source>
        <dbReference type="ARBA" id="ARBA00022500"/>
    </source>
</evidence>
<accession>A0A420E622</accession>
<feature type="domain" description="Methyl-accepting transducer" evidence="5">
    <location>
        <begin position="233"/>
        <end position="458"/>
    </location>
</feature>
<feature type="transmembrane region" description="Helical" evidence="4">
    <location>
        <begin position="21"/>
        <end position="42"/>
    </location>
</feature>
<dbReference type="PROSITE" id="PS50111">
    <property type="entry name" value="CHEMOTAXIS_TRANSDUC_2"/>
    <property type="match status" value="1"/>
</dbReference>
<gene>
    <name evidence="6" type="ORF">DBZ36_19540</name>
</gene>